<dbReference type="PANTHER" id="PTHR43401:SF2">
    <property type="entry name" value="L-THREONINE 3-DEHYDROGENASE"/>
    <property type="match status" value="1"/>
</dbReference>
<dbReference type="Gene3D" id="3.90.180.10">
    <property type="entry name" value="Medium-chain alcohol dehydrogenases, catalytic domain"/>
    <property type="match status" value="1"/>
</dbReference>
<dbReference type="InterPro" id="IPR013149">
    <property type="entry name" value="ADH-like_C"/>
</dbReference>
<dbReference type="InterPro" id="IPR036291">
    <property type="entry name" value="NAD(P)-bd_dom_sf"/>
</dbReference>
<accession>A0ABU9T2D2</accession>
<proteinExistence type="inferred from homology"/>
<dbReference type="PROSITE" id="PS00059">
    <property type="entry name" value="ADH_ZINC"/>
    <property type="match status" value="1"/>
</dbReference>
<keyword evidence="7" id="KW-1185">Reference proteome</keyword>
<dbReference type="Pfam" id="PF00107">
    <property type="entry name" value="ADH_zinc_N"/>
    <property type="match status" value="1"/>
</dbReference>
<protein>
    <submittedName>
        <fullName evidence="6">Galactitol-1-phosphate 5-dehydrogenase</fullName>
    </submittedName>
</protein>
<feature type="domain" description="Enoyl reductase (ER)" evidence="5">
    <location>
        <begin position="10"/>
        <end position="331"/>
    </location>
</feature>
<dbReference type="InterPro" id="IPR020843">
    <property type="entry name" value="ER"/>
</dbReference>
<evidence type="ECO:0000259" key="5">
    <source>
        <dbReference type="SMART" id="SM00829"/>
    </source>
</evidence>
<comment type="similarity">
    <text evidence="4">Belongs to the zinc-containing alcohol dehydrogenase family.</text>
</comment>
<evidence type="ECO:0000256" key="4">
    <source>
        <dbReference type="RuleBase" id="RU361277"/>
    </source>
</evidence>
<keyword evidence="1 4" id="KW-0479">Metal-binding</keyword>
<evidence type="ECO:0000256" key="1">
    <source>
        <dbReference type="ARBA" id="ARBA00022723"/>
    </source>
</evidence>
<dbReference type="CDD" id="cd08236">
    <property type="entry name" value="sugar_DH"/>
    <property type="match status" value="1"/>
</dbReference>
<dbReference type="Proteomes" id="UP001477870">
    <property type="component" value="Unassembled WGS sequence"/>
</dbReference>
<dbReference type="InterPro" id="IPR013154">
    <property type="entry name" value="ADH-like_N"/>
</dbReference>
<name>A0ABU9T2D2_9HYPH</name>
<dbReference type="Pfam" id="PF08240">
    <property type="entry name" value="ADH_N"/>
    <property type="match status" value="1"/>
</dbReference>
<reference evidence="6 7" key="1">
    <citation type="submission" date="2024-03" db="EMBL/GenBank/DDBJ databases">
        <title>Community enrichment and isolation of bacterial strains for fucoidan degradation.</title>
        <authorList>
            <person name="Sichert A."/>
        </authorList>
    </citation>
    <scope>NUCLEOTIDE SEQUENCE [LARGE SCALE GENOMIC DNA]</scope>
    <source>
        <strain evidence="6 7">AS62</strain>
    </source>
</reference>
<dbReference type="SUPFAM" id="SSF51735">
    <property type="entry name" value="NAD(P)-binding Rossmann-fold domains"/>
    <property type="match status" value="1"/>
</dbReference>
<dbReference type="SUPFAM" id="SSF50129">
    <property type="entry name" value="GroES-like"/>
    <property type="match status" value="1"/>
</dbReference>
<organism evidence="6 7">
    <name type="scientific">Ahrensia kielensis</name>
    <dbReference type="NCBI Taxonomy" id="76980"/>
    <lineage>
        <taxon>Bacteria</taxon>
        <taxon>Pseudomonadati</taxon>
        <taxon>Pseudomonadota</taxon>
        <taxon>Alphaproteobacteria</taxon>
        <taxon>Hyphomicrobiales</taxon>
        <taxon>Ahrensiaceae</taxon>
        <taxon>Ahrensia</taxon>
    </lineage>
</organism>
<evidence type="ECO:0000313" key="6">
    <source>
        <dbReference type="EMBL" id="MEM5500291.1"/>
    </source>
</evidence>
<sequence length="340" mass="36541">MRAAVMYKPGDIRLEDVAKPVPGAGEVLLRVDAVGVCGSDLPRMLIKGAHKMPIICGHEFCGRIEELGDGVEGFAIGELCTVPPMLPCGKCDQCATGNFSRCRDYDYFGSRRDGAYAEWVAVPTSNLMKVPEGTDPRAAAMVDPASIALHSIWKAGGVQAGSRGAVIGCGPIGLFAIQWMLSMGAREVVAVDVSEKKLEQAREAGAAHCFLAGQEIPKELLSDITVEAAGHPTSINSAVSLAAPGGHVVFIGIPVGDVSLDNKTFQHFLRQEVSLHGSWNSFGAPYPGPQWTVTLDALATGKLRWDFMITHELTLEELPEMFATLQNDRSLFFSKIMFRP</sequence>
<dbReference type="RefSeq" id="WP_342846365.1">
    <property type="nucleotide sequence ID" value="NZ_JBBMQO010000001.1"/>
</dbReference>
<dbReference type="InterPro" id="IPR050129">
    <property type="entry name" value="Zn_alcohol_dh"/>
</dbReference>
<dbReference type="PANTHER" id="PTHR43401">
    <property type="entry name" value="L-THREONINE 3-DEHYDROGENASE"/>
    <property type="match status" value="1"/>
</dbReference>
<dbReference type="InterPro" id="IPR002328">
    <property type="entry name" value="ADH_Zn_CS"/>
</dbReference>
<dbReference type="InterPro" id="IPR011032">
    <property type="entry name" value="GroES-like_sf"/>
</dbReference>
<dbReference type="SMART" id="SM00829">
    <property type="entry name" value="PKS_ER"/>
    <property type="match status" value="1"/>
</dbReference>
<keyword evidence="2 4" id="KW-0862">Zinc</keyword>
<gene>
    <name evidence="6" type="ORF">WNY59_01670</name>
</gene>
<evidence type="ECO:0000313" key="7">
    <source>
        <dbReference type="Proteomes" id="UP001477870"/>
    </source>
</evidence>
<dbReference type="Gene3D" id="3.40.50.720">
    <property type="entry name" value="NAD(P)-binding Rossmann-like Domain"/>
    <property type="match status" value="1"/>
</dbReference>
<evidence type="ECO:0000256" key="2">
    <source>
        <dbReference type="ARBA" id="ARBA00022833"/>
    </source>
</evidence>
<comment type="cofactor">
    <cofactor evidence="4">
        <name>Zn(2+)</name>
        <dbReference type="ChEBI" id="CHEBI:29105"/>
    </cofactor>
</comment>
<comment type="caution">
    <text evidence="6">The sequence shown here is derived from an EMBL/GenBank/DDBJ whole genome shotgun (WGS) entry which is preliminary data.</text>
</comment>
<evidence type="ECO:0000256" key="3">
    <source>
        <dbReference type="ARBA" id="ARBA00023002"/>
    </source>
</evidence>
<keyword evidence="3" id="KW-0560">Oxidoreductase</keyword>
<dbReference type="EMBL" id="JBBMQO010000001">
    <property type="protein sequence ID" value="MEM5500291.1"/>
    <property type="molecule type" value="Genomic_DNA"/>
</dbReference>